<sequence>MTTFSKKGAANAPFFRVAELDDAPEILEIYNDAVHTRKSCGHTSEVTLITVIDWLESSRDKRPMWVAELSKEVVAWFAVEDFYGLPAFDRAVEVSVYVSKPHQRKGLATKALTFVSAFLDCISVSHIVACIYGHNTESINLFSKNGYQQWGRLPKIASIDSKQYDLLILGKRI</sequence>
<dbReference type="PANTHER" id="PTHR43072:SF23">
    <property type="entry name" value="UPF0039 PROTEIN C11D3.02C"/>
    <property type="match status" value="1"/>
</dbReference>
<dbReference type="InterPro" id="IPR000182">
    <property type="entry name" value="GNAT_dom"/>
</dbReference>
<dbReference type="CDD" id="cd04301">
    <property type="entry name" value="NAT_SF"/>
    <property type="match status" value="1"/>
</dbReference>
<keyword evidence="5" id="KW-1185">Reference proteome</keyword>
<gene>
    <name evidence="4" type="ORF">O1D97_15015</name>
</gene>
<protein>
    <submittedName>
        <fullName evidence="4">GNAT family N-acetyltransferase</fullName>
    </submittedName>
</protein>
<dbReference type="RefSeq" id="WP_269126880.1">
    <property type="nucleotide sequence ID" value="NZ_JAPUBN010000019.1"/>
</dbReference>
<dbReference type="PROSITE" id="PS51186">
    <property type="entry name" value="GNAT"/>
    <property type="match status" value="1"/>
</dbReference>
<proteinExistence type="predicted"/>
<dbReference type="InterPro" id="IPR016181">
    <property type="entry name" value="Acyl_CoA_acyltransferase"/>
</dbReference>
<dbReference type="EMBL" id="JAPUBN010000019">
    <property type="protein sequence ID" value="MCZ2722884.1"/>
    <property type="molecule type" value="Genomic_DNA"/>
</dbReference>
<dbReference type="Proteomes" id="UP001149719">
    <property type="component" value="Unassembled WGS sequence"/>
</dbReference>
<evidence type="ECO:0000313" key="5">
    <source>
        <dbReference type="Proteomes" id="UP001149719"/>
    </source>
</evidence>
<dbReference type="Gene3D" id="3.40.630.30">
    <property type="match status" value="1"/>
</dbReference>
<dbReference type="PANTHER" id="PTHR43072">
    <property type="entry name" value="N-ACETYLTRANSFERASE"/>
    <property type="match status" value="1"/>
</dbReference>
<name>A0ABT4JX38_9GAMM</name>
<feature type="domain" description="N-acetyltransferase" evidence="3">
    <location>
        <begin position="13"/>
        <end position="173"/>
    </location>
</feature>
<dbReference type="SUPFAM" id="SSF55729">
    <property type="entry name" value="Acyl-CoA N-acyltransferases (Nat)"/>
    <property type="match status" value="1"/>
</dbReference>
<evidence type="ECO:0000256" key="2">
    <source>
        <dbReference type="ARBA" id="ARBA00023315"/>
    </source>
</evidence>
<evidence type="ECO:0000256" key="1">
    <source>
        <dbReference type="ARBA" id="ARBA00022679"/>
    </source>
</evidence>
<dbReference type="Pfam" id="PF13420">
    <property type="entry name" value="Acetyltransf_4"/>
    <property type="match status" value="1"/>
</dbReference>
<keyword evidence="1" id="KW-0808">Transferase</keyword>
<comment type="caution">
    <text evidence="4">The sequence shown here is derived from an EMBL/GenBank/DDBJ whole genome shotgun (WGS) entry which is preliminary data.</text>
</comment>
<accession>A0ABT4JX38</accession>
<reference evidence="4" key="1">
    <citation type="submission" date="2022-12" db="EMBL/GenBank/DDBJ databases">
        <title>Marinomonas 15G1-11 sp. nov, isolated from marine algae.</title>
        <authorList>
            <person name="Butt M."/>
            <person name="Choi D.G."/>
            <person name="Kim J.M."/>
            <person name="Lee J.K."/>
            <person name="Baek J.H."/>
            <person name="Jeon C.O."/>
        </authorList>
    </citation>
    <scope>NUCLEOTIDE SEQUENCE</scope>
    <source>
        <strain evidence="4">15G1-11</strain>
    </source>
</reference>
<evidence type="ECO:0000313" key="4">
    <source>
        <dbReference type="EMBL" id="MCZ2722884.1"/>
    </source>
</evidence>
<organism evidence="4 5">
    <name type="scientific">Marinomonas phaeophyticola</name>
    <dbReference type="NCBI Taxonomy" id="3004091"/>
    <lineage>
        <taxon>Bacteria</taxon>
        <taxon>Pseudomonadati</taxon>
        <taxon>Pseudomonadota</taxon>
        <taxon>Gammaproteobacteria</taxon>
        <taxon>Oceanospirillales</taxon>
        <taxon>Oceanospirillaceae</taxon>
        <taxon>Marinomonas</taxon>
    </lineage>
</organism>
<keyword evidence="2" id="KW-0012">Acyltransferase</keyword>
<evidence type="ECO:0000259" key="3">
    <source>
        <dbReference type="PROSITE" id="PS51186"/>
    </source>
</evidence>